<dbReference type="EMBL" id="BAAAUT010000005">
    <property type="protein sequence ID" value="GAA3119881.1"/>
    <property type="molecule type" value="Genomic_DNA"/>
</dbReference>
<dbReference type="Proteomes" id="UP001500320">
    <property type="component" value="Unassembled WGS sequence"/>
</dbReference>
<gene>
    <name evidence="2" type="ORF">GCM10010466_08400</name>
</gene>
<name>A0ABP6MMV1_9ACTN</name>
<comment type="caution">
    <text evidence="2">The sequence shown here is derived from an EMBL/GenBank/DDBJ whole genome shotgun (WGS) entry which is preliminary data.</text>
</comment>
<evidence type="ECO:0000313" key="2">
    <source>
        <dbReference type="EMBL" id="GAA3119881.1"/>
    </source>
</evidence>
<evidence type="ECO:0000256" key="1">
    <source>
        <dbReference type="SAM" id="MobiDB-lite"/>
    </source>
</evidence>
<feature type="compositionally biased region" description="Low complexity" evidence="1">
    <location>
        <begin position="57"/>
        <end position="70"/>
    </location>
</feature>
<protein>
    <submittedName>
        <fullName evidence="2">Uncharacterized protein</fullName>
    </submittedName>
</protein>
<feature type="region of interest" description="Disordered" evidence="1">
    <location>
        <begin position="117"/>
        <end position="144"/>
    </location>
</feature>
<feature type="compositionally biased region" description="Basic and acidic residues" evidence="1">
    <location>
        <begin position="135"/>
        <end position="144"/>
    </location>
</feature>
<sequence>MHHLLPLRRTAADRIRHIPEAMWLTRRERLRRVVRIRTEPRSTPFSGIGLPDRSRRTAATASAGAGAARTPPDSLTCARGGGGKDGEIALRPGAVAPSAPRAAWIRLCQGFEPVAEHVRPPASRAPGGDVAAVPQRDRGDHGAT</sequence>
<keyword evidence="3" id="KW-1185">Reference proteome</keyword>
<proteinExistence type="predicted"/>
<organism evidence="2 3">
    <name type="scientific">Planomonospora alba</name>
    <dbReference type="NCBI Taxonomy" id="161354"/>
    <lineage>
        <taxon>Bacteria</taxon>
        <taxon>Bacillati</taxon>
        <taxon>Actinomycetota</taxon>
        <taxon>Actinomycetes</taxon>
        <taxon>Streptosporangiales</taxon>
        <taxon>Streptosporangiaceae</taxon>
        <taxon>Planomonospora</taxon>
    </lineage>
</organism>
<accession>A0ABP6MMV1</accession>
<feature type="region of interest" description="Disordered" evidence="1">
    <location>
        <begin position="42"/>
        <end position="88"/>
    </location>
</feature>
<evidence type="ECO:0000313" key="3">
    <source>
        <dbReference type="Proteomes" id="UP001500320"/>
    </source>
</evidence>
<reference evidence="3" key="1">
    <citation type="journal article" date="2019" name="Int. J. Syst. Evol. Microbiol.">
        <title>The Global Catalogue of Microorganisms (GCM) 10K type strain sequencing project: providing services to taxonomists for standard genome sequencing and annotation.</title>
        <authorList>
            <consortium name="The Broad Institute Genomics Platform"/>
            <consortium name="The Broad Institute Genome Sequencing Center for Infectious Disease"/>
            <person name="Wu L."/>
            <person name="Ma J."/>
        </authorList>
    </citation>
    <scope>NUCLEOTIDE SEQUENCE [LARGE SCALE GENOMIC DNA]</scope>
    <source>
        <strain evidence="3">JCM 9373</strain>
    </source>
</reference>